<reference evidence="2 3" key="1">
    <citation type="submission" date="2020-08" db="EMBL/GenBank/DDBJ databases">
        <title>Genomic Encyclopedia of Type Strains, Phase IV (KMG-V): Genome sequencing to study the core and pangenomes of soil and plant-associated prokaryotes.</title>
        <authorList>
            <person name="Whitman W."/>
        </authorList>
    </citation>
    <scope>NUCLEOTIDE SEQUENCE [LARGE SCALE GENOMIC DNA]</scope>
    <source>
        <strain evidence="2 3">SEMIA 4059</strain>
    </source>
</reference>
<keyword evidence="3" id="KW-1185">Reference proteome</keyword>
<protein>
    <recommendedName>
        <fullName evidence="4">Lipoprotein</fullName>
    </recommendedName>
</protein>
<organism evidence="2 3">
    <name type="scientific">Rhizobium tropici</name>
    <dbReference type="NCBI Taxonomy" id="398"/>
    <lineage>
        <taxon>Bacteria</taxon>
        <taxon>Pseudomonadati</taxon>
        <taxon>Pseudomonadota</taxon>
        <taxon>Alphaproteobacteria</taxon>
        <taxon>Hyphomicrobiales</taxon>
        <taxon>Rhizobiaceae</taxon>
        <taxon>Rhizobium/Agrobacterium group</taxon>
        <taxon>Rhizobium</taxon>
    </lineage>
</organism>
<keyword evidence="1" id="KW-0472">Membrane</keyword>
<evidence type="ECO:0000313" key="2">
    <source>
        <dbReference type="EMBL" id="MBB6491701.1"/>
    </source>
</evidence>
<evidence type="ECO:0000256" key="1">
    <source>
        <dbReference type="SAM" id="Phobius"/>
    </source>
</evidence>
<dbReference type="EMBL" id="JACHBF010000005">
    <property type="protein sequence ID" value="MBB6491701.1"/>
    <property type="molecule type" value="Genomic_DNA"/>
</dbReference>
<proteinExistence type="predicted"/>
<comment type="caution">
    <text evidence="2">The sequence shown here is derived from an EMBL/GenBank/DDBJ whole genome shotgun (WGS) entry which is preliminary data.</text>
</comment>
<keyword evidence="1" id="KW-1133">Transmembrane helix</keyword>
<accession>A0ABR6QY05</accession>
<feature type="transmembrane region" description="Helical" evidence="1">
    <location>
        <begin position="6"/>
        <end position="25"/>
    </location>
</feature>
<evidence type="ECO:0008006" key="4">
    <source>
        <dbReference type="Google" id="ProtNLM"/>
    </source>
</evidence>
<dbReference type="Proteomes" id="UP000526625">
    <property type="component" value="Unassembled WGS sequence"/>
</dbReference>
<name>A0ABR6QY05_RHITR</name>
<sequence>MINISTQFSPALLLAIIVSTLGNFMNRKQFAIIALLPLAACAKRPDAIVPTEIPMAAYSNLDCTGLTRELSAEQGKLTALSKDQNNAANGDAFGVFLVGVPMSSVTGGDKEGLVSVTKGKVLSIQNTMKAKGCK</sequence>
<gene>
    <name evidence="2" type="ORF">GGD45_002103</name>
</gene>
<keyword evidence="1" id="KW-0812">Transmembrane</keyword>
<evidence type="ECO:0000313" key="3">
    <source>
        <dbReference type="Proteomes" id="UP000526625"/>
    </source>
</evidence>